<evidence type="ECO:0000313" key="7">
    <source>
        <dbReference type="Proteomes" id="UP000278288"/>
    </source>
</evidence>
<evidence type="ECO:0000256" key="1">
    <source>
        <dbReference type="ARBA" id="ARBA00004442"/>
    </source>
</evidence>
<dbReference type="KEGG" id="cnk:EG343_06470"/>
<dbReference type="GO" id="GO:0009279">
    <property type="term" value="C:cell outer membrane"/>
    <property type="evidence" value="ECO:0007669"/>
    <property type="project" value="UniProtKB-SubCell"/>
</dbReference>
<dbReference type="PANTHER" id="PTHR40980:SF4">
    <property type="entry name" value="TONB-DEPENDENT RECEPTOR-LIKE BETA-BARREL DOMAIN-CONTAINING PROTEIN"/>
    <property type="match status" value="1"/>
</dbReference>
<feature type="domain" description="Outer membrane protein beta-barrel" evidence="5">
    <location>
        <begin position="372"/>
        <end position="769"/>
    </location>
</feature>
<reference evidence="6 7" key="1">
    <citation type="submission" date="2018-11" db="EMBL/GenBank/DDBJ databases">
        <title>Proposal to divide the Flavobacteriaceae and reorganize its genera based on Amino Acid Identity values calculated from whole genome sequences.</title>
        <authorList>
            <person name="Nicholson A.C."/>
            <person name="Gulvik C.A."/>
            <person name="Whitney A.M."/>
            <person name="Humrighouse B.W."/>
            <person name="Bell M."/>
            <person name="Holmes B."/>
            <person name="Steigerwalt A.G."/>
            <person name="Villarma A."/>
            <person name="Sheth M."/>
            <person name="Batra D."/>
            <person name="Pryor J."/>
            <person name="Bernardet J.-F."/>
            <person name="Hugo C."/>
            <person name="Kampfer P."/>
            <person name="Newman J."/>
            <person name="McQuiston J.R."/>
        </authorList>
    </citation>
    <scope>NUCLEOTIDE SEQUENCE [LARGE SCALE GENOMIC DNA]</scope>
    <source>
        <strain evidence="6 7">G0041</strain>
    </source>
</reference>
<accession>A0AAD0YJ53</accession>
<keyword evidence="7" id="KW-1185">Reference proteome</keyword>
<dbReference type="InterPro" id="IPR037066">
    <property type="entry name" value="Plug_dom_sf"/>
</dbReference>
<feature type="chain" id="PRO_5042280956" evidence="4">
    <location>
        <begin position="24"/>
        <end position="792"/>
    </location>
</feature>
<protein>
    <submittedName>
        <fullName evidence="6">TonB-dependent receptor</fullName>
    </submittedName>
</protein>
<evidence type="ECO:0000256" key="2">
    <source>
        <dbReference type="ARBA" id="ARBA00023136"/>
    </source>
</evidence>
<evidence type="ECO:0000313" key="6">
    <source>
        <dbReference type="EMBL" id="AZA90285.1"/>
    </source>
</evidence>
<comment type="subcellular location">
    <subcellularLocation>
        <location evidence="1">Cell outer membrane</location>
    </subcellularLocation>
</comment>
<keyword evidence="6" id="KW-0675">Receptor</keyword>
<organism evidence="6 7">
    <name type="scientific">Chryseobacterium nakagawai</name>
    <dbReference type="NCBI Taxonomy" id="1241982"/>
    <lineage>
        <taxon>Bacteria</taxon>
        <taxon>Pseudomonadati</taxon>
        <taxon>Bacteroidota</taxon>
        <taxon>Flavobacteriia</taxon>
        <taxon>Flavobacteriales</taxon>
        <taxon>Weeksellaceae</taxon>
        <taxon>Chryseobacterium group</taxon>
        <taxon>Chryseobacterium</taxon>
    </lineage>
</organism>
<name>A0AAD0YJ53_CHRNA</name>
<keyword evidence="4" id="KW-0732">Signal</keyword>
<dbReference type="Gene3D" id="2.170.130.10">
    <property type="entry name" value="TonB-dependent receptor, plug domain"/>
    <property type="match status" value="1"/>
</dbReference>
<dbReference type="Pfam" id="PF13715">
    <property type="entry name" value="CarbopepD_reg_2"/>
    <property type="match status" value="1"/>
</dbReference>
<keyword evidence="2" id="KW-0472">Membrane</keyword>
<evidence type="ECO:0000259" key="5">
    <source>
        <dbReference type="Pfam" id="PF14905"/>
    </source>
</evidence>
<dbReference type="RefSeq" id="WP_123856922.1">
    <property type="nucleotide sequence ID" value="NZ_CP033923.1"/>
</dbReference>
<evidence type="ECO:0000256" key="3">
    <source>
        <dbReference type="ARBA" id="ARBA00023237"/>
    </source>
</evidence>
<dbReference type="SUPFAM" id="SSF56935">
    <property type="entry name" value="Porins"/>
    <property type="match status" value="1"/>
</dbReference>
<dbReference type="InterPro" id="IPR041700">
    <property type="entry name" value="OMP_b-brl_3"/>
</dbReference>
<keyword evidence="3" id="KW-0998">Cell outer membrane</keyword>
<dbReference type="InterPro" id="IPR036942">
    <property type="entry name" value="Beta-barrel_TonB_sf"/>
</dbReference>
<sequence>MILSKFTTPLTVFTLLSSGVVFAQEFSVTGKITDSHKQSLQFVQIKLQNTDKTLVINGVTDASGNFSLKSEKGDYILITEYQGKKYFEKKISLQSNIDLGQMQIAEDQSIKIEAVNIKSSKKLIERKVDRLVYNVENSIASQGMTGLDALRNTPLIRLQNESISIVGKGNVVVMINDRLINLSQNELAGYLQSLRSDDISKIEVITTPPSKYEAQGNSGMINIILKKNPNLGWSGNASASYQKTSYYGFGSGLTLNYQSKKISTSLKLRQYNNSTRPKGTRSLIGSDNGIYTNEVRKDEVKILGFNYSLDYKINAKQNVGIIYDFNRQRSTMNADGASRYEQLGIIDSTLSTVQKQVWKTPTHTLNAYYDLKLDTLGKKLSITANYLSNAPDKVNDFNTLNNFSAQETTIRNSSAMDYSIYSGQADLTLPYQWGNIETGVKYTSFDNKSNVEYYNLIGPDYIINPANSNRFHYKEHNYAAYVSYQKDFSEKWSAKAGLRYEYTQFNGTNPGVQGYVTEGKYGRLFPTAYVRYKPSDDHVFSLSYSKRIERPSFQTLNPFRWYTNPYMYFTGTPTLSPSYNDNVELTYTLKSKFSATLYTQYNKNGLSNIARLVDGIYTNVFENAYNENKVGLQLTYNDTFFNIWETSLSATGTYASTRPIIPEAEKIKLSSFSYTIYNTISLNKAKTWSLLVNFWHDLPYVYSNIKIKTQMNFSPGIKASFLDKRLNVSAVVSDVFRTLTSEGYSYNAGYRNEFYNYFDQRRLNLSVNYSFGNRKVKGAGKNIRFEEKSRAN</sequence>
<proteinExistence type="predicted"/>
<feature type="signal peptide" evidence="4">
    <location>
        <begin position="1"/>
        <end position="23"/>
    </location>
</feature>
<dbReference type="SUPFAM" id="SSF49464">
    <property type="entry name" value="Carboxypeptidase regulatory domain-like"/>
    <property type="match status" value="1"/>
</dbReference>
<dbReference type="EMBL" id="CP033923">
    <property type="protein sequence ID" value="AZA90285.1"/>
    <property type="molecule type" value="Genomic_DNA"/>
</dbReference>
<dbReference type="PANTHER" id="PTHR40980">
    <property type="entry name" value="PLUG DOMAIN-CONTAINING PROTEIN"/>
    <property type="match status" value="1"/>
</dbReference>
<evidence type="ECO:0000256" key="4">
    <source>
        <dbReference type="SAM" id="SignalP"/>
    </source>
</evidence>
<dbReference type="AlphaFoldDB" id="A0AAD0YJ53"/>
<dbReference type="Gene3D" id="2.40.170.20">
    <property type="entry name" value="TonB-dependent receptor, beta-barrel domain"/>
    <property type="match status" value="1"/>
</dbReference>
<gene>
    <name evidence="6" type="ORF">EG343_06470</name>
</gene>
<dbReference type="Proteomes" id="UP000278288">
    <property type="component" value="Chromosome"/>
</dbReference>
<dbReference type="Pfam" id="PF14905">
    <property type="entry name" value="OMP_b-brl_3"/>
    <property type="match status" value="1"/>
</dbReference>
<dbReference type="InterPro" id="IPR008969">
    <property type="entry name" value="CarboxyPept-like_regulatory"/>
</dbReference>